<proteinExistence type="predicted"/>
<reference evidence="2 3" key="2">
    <citation type="journal article" date="2018" name="Plant J.">
        <title>The Physcomitrella patens chromosome-scale assembly reveals moss genome structure and evolution.</title>
        <authorList>
            <person name="Lang D."/>
            <person name="Ullrich K.K."/>
            <person name="Murat F."/>
            <person name="Fuchs J."/>
            <person name="Jenkins J."/>
            <person name="Haas F.B."/>
            <person name="Piednoel M."/>
            <person name="Gundlach H."/>
            <person name="Van Bel M."/>
            <person name="Meyberg R."/>
            <person name="Vives C."/>
            <person name="Morata J."/>
            <person name="Symeonidi A."/>
            <person name="Hiss M."/>
            <person name="Muchero W."/>
            <person name="Kamisugi Y."/>
            <person name="Saleh O."/>
            <person name="Blanc G."/>
            <person name="Decker E.L."/>
            <person name="van Gessel N."/>
            <person name="Grimwood J."/>
            <person name="Hayes R.D."/>
            <person name="Graham S.W."/>
            <person name="Gunter L.E."/>
            <person name="McDaniel S.F."/>
            <person name="Hoernstein S.N.W."/>
            <person name="Larsson A."/>
            <person name="Li F.W."/>
            <person name="Perroud P.F."/>
            <person name="Phillips J."/>
            <person name="Ranjan P."/>
            <person name="Rokshar D.S."/>
            <person name="Rothfels C.J."/>
            <person name="Schneider L."/>
            <person name="Shu S."/>
            <person name="Stevenson D.W."/>
            <person name="Thummler F."/>
            <person name="Tillich M."/>
            <person name="Villarreal Aguilar J.C."/>
            <person name="Widiez T."/>
            <person name="Wong G.K."/>
            <person name="Wymore A."/>
            <person name="Zhang Y."/>
            <person name="Zimmer A.D."/>
            <person name="Quatrano R.S."/>
            <person name="Mayer K.F.X."/>
            <person name="Goodstein D."/>
            <person name="Casacuberta J.M."/>
            <person name="Vandepoele K."/>
            <person name="Reski R."/>
            <person name="Cuming A.C."/>
            <person name="Tuskan G.A."/>
            <person name="Maumus F."/>
            <person name="Salse J."/>
            <person name="Schmutz J."/>
            <person name="Rensing S.A."/>
        </authorList>
    </citation>
    <scope>NUCLEOTIDE SEQUENCE [LARGE SCALE GENOMIC DNA]</scope>
    <source>
        <strain evidence="2 3">cv. Gransden 2004</strain>
    </source>
</reference>
<gene>
    <name evidence="2" type="primary">LOC112290692</name>
</gene>
<accession>A0A7I4AP25</accession>
<organism evidence="2 3">
    <name type="scientific">Physcomitrium patens</name>
    <name type="common">Spreading-leaved earth moss</name>
    <name type="synonym">Physcomitrella patens</name>
    <dbReference type="NCBI Taxonomy" id="3218"/>
    <lineage>
        <taxon>Eukaryota</taxon>
        <taxon>Viridiplantae</taxon>
        <taxon>Streptophyta</taxon>
        <taxon>Embryophyta</taxon>
        <taxon>Bryophyta</taxon>
        <taxon>Bryophytina</taxon>
        <taxon>Bryopsida</taxon>
        <taxon>Funariidae</taxon>
        <taxon>Funariales</taxon>
        <taxon>Funariaceae</taxon>
        <taxon>Physcomitrium</taxon>
    </lineage>
</organism>
<name>A0A7I4AP25_PHYPA</name>
<reference evidence="2 3" key="1">
    <citation type="journal article" date="2008" name="Science">
        <title>The Physcomitrella genome reveals evolutionary insights into the conquest of land by plants.</title>
        <authorList>
            <person name="Rensing S."/>
            <person name="Lang D."/>
            <person name="Zimmer A."/>
            <person name="Terry A."/>
            <person name="Salamov A."/>
            <person name="Shapiro H."/>
            <person name="Nishiyama T."/>
            <person name="Perroud P.-F."/>
            <person name="Lindquist E."/>
            <person name="Kamisugi Y."/>
            <person name="Tanahashi T."/>
            <person name="Sakakibara K."/>
            <person name="Fujita T."/>
            <person name="Oishi K."/>
            <person name="Shin-I T."/>
            <person name="Kuroki Y."/>
            <person name="Toyoda A."/>
            <person name="Suzuki Y."/>
            <person name="Hashimoto A."/>
            <person name="Yamaguchi K."/>
            <person name="Sugano A."/>
            <person name="Kohara Y."/>
            <person name="Fujiyama A."/>
            <person name="Anterola A."/>
            <person name="Aoki S."/>
            <person name="Ashton N."/>
            <person name="Barbazuk W.B."/>
            <person name="Barker E."/>
            <person name="Bennetzen J."/>
            <person name="Bezanilla M."/>
            <person name="Blankenship R."/>
            <person name="Cho S.H."/>
            <person name="Dutcher S."/>
            <person name="Estelle M."/>
            <person name="Fawcett J.A."/>
            <person name="Gundlach H."/>
            <person name="Hanada K."/>
            <person name="Heyl A."/>
            <person name="Hicks K.A."/>
            <person name="Hugh J."/>
            <person name="Lohr M."/>
            <person name="Mayer K."/>
            <person name="Melkozernov A."/>
            <person name="Murata T."/>
            <person name="Nelson D."/>
            <person name="Pils B."/>
            <person name="Prigge M."/>
            <person name="Reiss B."/>
            <person name="Renner T."/>
            <person name="Rombauts S."/>
            <person name="Rushton P."/>
            <person name="Sanderfoot A."/>
            <person name="Schween G."/>
            <person name="Shiu S.-H."/>
            <person name="Stueber K."/>
            <person name="Theodoulou F.L."/>
            <person name="Tu H."/>
            <person name="Van de Peer Y."/>
            <person name="Verrier P.J."/>
            <person name="Waters E."/>
            <person name="Wood A."/>
            <person name="Yang L."/>
            <person name="Cove D."/>
            <person name="Cuming A."/>
            <person name="Hasebe M."/>
            <person name="Lucas S."/>
            <person name="Mishler D.B."/>
            <person name="Reski R."/>
            <person name="Grigoriev I."/>
            <person name="Quatrano R.S."/>
            <person name="Boore J.L."/>
        </authorList>
    </citation>
    <scope>NUCLEOTIDE SEQUENCE [LARGE SCALE GENOMIC DNA]</scope>
    <source>
        <strain evidence="2 3">cv. Gransden 2004</strain>
    </source>
</reference>
<feature type="compositionally biased region" description="Basic and acidic residues" evidence="1">
    <location>
        <begin position="79"/>
        <end position="88"/>
    </location>
</feature>
<feature type="compositionally biased region" description="Basic and acidic residues" evidence="1">
    <location>
        <begin position="140"/>
        <end position="149"/>
    </location>
</feature>
<dbReference type="Proteomes" id="UP000006727">
    <property type="component" value="Chromosome 13"/>
</dbReference>
<dbReference type="InParanoid" id="A0A7I4AP25"/>
<feature type="compositionally biased region" description="Basic and acidic residues" evidence="1">
    <location>
        <begin position="61"/>
        <end position="72"/>
    </location>
</feature>
<dbReference type="EMBL" id="ABEU02000013">
    <property type="status" value="NOT_ANNOTATED_CDS"/>
    <property type="molecule type" value="Genomic_DNA"/>
</dbReference>
<evidence type="ECO:0008006" key="4">
    <source>
        <dbReference type="Google" id="ProtNLM"/>
    </source>
</evidence>
<dbReference type="AlphaFoldDB" id="A0A7I4AP25"/>
<feature type="compositionally biased region" description="Low complexity" evidence="1">
    <location>
        <begin position="39"/>
        <end position="54"/>
    </location>
</feature>
<evidence type="ECO:0000313" key="2">
    <source>
        <dbReference type="EnsemblPlants" id="Pp3c13_6860V3.2"/>
    </source>
</evidence>
<dbReference type="EnsemblPlants" id="Pp3c13_6860V3.2">
    <property type="protein sequence ID" value="Pp3c13_6860V3.2"/>
    <property type="gene ID" value="Pp3c13_6860"/>
</dbReference>
<dbReference type="Gramene" id="Pp3c13_6860V3.2">
    <property type="protein sequence ID" value="Pp3c13_6860V3.2"/>
    <property type="gene ID" value="Pp3c13_6860"/>
</dbReference>
<feature type="region of interest" description="Disordered" evidence="1">
    <location>
        <begin position="31"/>
        <end position="149"/>
    </location>
</feature>
<protein>
    <recommendedName>
        <fullName evidence="4">Dehydrin</fullName>
    </recommendedName>
</protein>
<keyword evidence="3" id="KW-1185">Reference proteome</keyword>
<sequence length="149" mass="15911">MINFQDTLICFIAIVVKSTMDKIKDMLHGHKKDDEHAHATPATATTTNVGTAEAGYSDPATTHHEEGKEKKGFLGLGGHKKEGEEGKKHGFMGMGGGSSSSSSSDEEREGAAERNRLRREKRAQRTAGKTAAGTVPVEGTGEKKHGFFG</sequence>
<evidence type="ECO:0000313" key="3">
    <source>
        <dbReference type="Proteomes" id="UP000006727"/>
    </source>
</evidence>
<evidence type="ECO:0000256" key="1">
    <source>
        <dbReference type="SAM" id="MobiDB-lite"/>
    </source>
</evidence>
<reference evidence="2" key="3">
    <citation type="submission" date="2020-12" db="UniProtKB">
        <authorList>
            <consortium name="EnsemblPlants"/>
        </authorList>
    </citation>
    <scope>IDENTIFICATION</scope>
</reference>